<proteinExistence type="predicted"/>
<gene>
    <name evidence="1" type="ORF">METZ01_LOCUS62987</name>
</gene>
<name>A0A381T8M2_9ZZZZ</name>
<reference evidence="1" key="1">
    <citation type="submission" date="2018-05" db="EMBL/GenBank/DDBJ databases">
        <authorList>
            <person name="Lanie J.A."/>
            <person name="Ng W.-L."/>
            <person name="Kazmierczak K.M."/>
            <person name="Andrzejewski T.M."/>
            <person name="Davidsen T.M."/>
            <person name="Wayne K.J."/>
            <person name="Tettelin H."/>
            <person name="Glass J.I."/>
            <person name="Rusch D."/>
            <person name="Podicherti R."/>
            <person name="Tsui H.-C.T."/>
            <person name="Winkler M.E."/>
        </authorList>
    </citation>
    <scope>NUCLEOTIDE SEQUENCE</scope>
</reference>
<dbReference type="AlphaFoldDB" id="A0A381T8M2"/>
<evidence type="ECO:0000313" key="1">
    <source>
        <dbReference type="EMBL" id="SVA10133.1"/>
    </source>
</evidence>
<sequence length="62" mass="7083">MNSSLKHIVLQLEDLTQQDISIGLGLDLLEASAKTRKDVIMINVMRDSFTEMLVEERQCQSF</sequence>
<accession>A0A381T8M2</accession>
<dbReference type="EMBL" id="UINC01003895">
    <property type="protein sequence ID" value="SVA10133.1"/>
    <property type="molecule type" value="Genomic_DNA"/>
</dbReference>
<protein>
    <submittedName>
        <fullName evidence="1">Uncharacterized protein</fullName>
    </submittedName>
</protein>
<organism evidence="1">
    <name type="scientific">marine metagenome</name>
    <dbReference type="NCBI Taxonomy" id="408172"/>
    <lineage>
        <taxon>unclassified sequences</taxon>
        <taxon>metagenomes</taxon>
        <taxon>ecological metagenomes</taxon>
    </lineage>
</organism>